<keyword evidence="3" id="KW-1185">Reference proteome</keyword>
<evidence type="ECO:0000313" key="2">
    <source>
        <dbReference type="EMBL" id="OTQ11942.1"/>
    </source>
</evidence>
<evidence type="ECO:0008006" key="5">
    <source>
        <dbReference type="Google" id="ProtNLM"/>
    </source>
</evidence>
<comment type="caution">
    <text evidence="1">The sequence shown here is derived from an EMBL/GenBank/DDBJ whole genome shotgun (WGS) entry which is preliminary data.</text>
</comment>
<name>A0A242NIB1_9GAMM</name>
<evidence type="ECO:0000313" key="1">
    <source>
        <dbReference type="EMBL" id="OTP99953.1"/>
    </source>
</evidence>
<dbReference type="RefSeq" id="WP_086271913.1">
    <property type="nucleotide sequence ID" value="NZ_CAMLEZ010000003.1"/>
</dbReference>
<evidence type="ECO:0000313" key="3">
    <source>
        <dbReference type="Proteomes" id="UP000194800"/>
    </source>
</evidence>
<dbReference type="Proteomes" id="UP000194977">
    <property type="component" value="Unassembled WGS sequence"/>
</dbReference>
<organism evidence="1 4">
    <name type="scientific">Gilliamella apicola</name>
    <dbReference type="NCBI Taxonomy" id="1196095"/>
    <lineage>
        <taxon>Bacteria</taxon>
        <taxon>Pseudomonadati</taxon>
        <taxon>Pseudomonadota</taxon>
        <taxon>Gammaproteobacteria</taxon>
        <taxon>Orbales</taxon>
        <taxon>Orbaceae</taxon>
        <taxon>Gilliamella</taxon>
    </lineage>
</organism>
<dbReference type="Proteomes" id="UP000194800">
    <property type="component" value="Unassembled WGS sequence"/>
</dbReference>
<sequence>MIYELIPIELHKELNDFRNDLERIASQHVEVCPFCDKNHFHLIRSKPITTYHCKTCYKYFTAATNTSFNRLTPFNWLETIFVSRIKNYSYKAIANVFDCSIEKIMRRDHAIINYLKLHYSSLYKWYINKQQTTLNPILIEQHNYVKSKINTLLNMQTPICLHCNSTETVKIGKRTCYRCKRCRHSFNLLSNTKLNRLPKPELWLSFINLLIAGENNTQIEKKLKLTSNTVKRWRAVWCEMMINWDCEALSIWCKGH</sequence>
<gene>
    <name evidence="2" type="ORF">B6C91_00200</name>
    <name evidence="1" type="ORF">B6D08_05730</name>
</gene>
<dbReference type="AlphaFoldDB" id="A0A242NIB1"/>
<dbReference type="OrthoDB" id="9802985at2"/>
<dbReference type="Gene3D" id="2.40.50.1010">
    <property type="match status" value="1"/>
</dbReference>
<evidence type="ECO:0000313" key="4">
    <source>
        <dbReference type="Proteomes" id="UP000194977"/>
    </source>
</evidence>
<protein>
    <recommendedName>
        <fullName evidence="5">Transposase zinc-ribbon domain-containing protein</fullName>
    </recommendedName>
</protein>
<proteinExistence type="predicted"/>
<dbReference type="EMBL" id="NART01000001">
    <property type="protein sequence ID" value="OTQ11942.1"/>
    <property type="molecule type" value="Genomic_DNA"/>
</dbReference>
<accession>A0A242NIB1</accession>
<reference evidence="3 4" key="1">
    <citation type="submission" date="2017-03" db="EMBL/GenBank/DDBJ databases">
        <title>Comparative genomics of honeybee gut symbionts reveal geographically distinct and subgroup specific antibiotic resistance.</title>
        <authorList>
            <person name="Ludvigsen J."/>
            <person name="Porcellato D."/>
            <person name="Labee-Lund T.M."/>
            <person name="Amdam G.V."/>
            <person name="Rudi K."/>
        </authorList>
    </citation>
    <scope>NUCLEOTIDE SEQUENCE [LARGE SCALE GENOMIC DNA]</scope>
    <source>
        <strain evidence="1 4">A-7-12</strain>
        <strain evidence="2 3">A-9-12</strain>
    </source>
</reference>
<dbReference type="EMBL" id="NARP01000012">
    <property type="protein sequence ID" value="OTP99953.1"/>
    <property type="molecule type" value="Genomic_DNA"/>
</dbReference>